<dbReference type="OrthoDB" id="542931at2759"/>
<keyword evidence="4 9" id="KW-0812">Transmembrane</keyword>
<organism evidence="10 11">
    <name type="scientific">Sparassis crispa</name>
    <dbReference type="NCBI Taxonomy" id="139825"/>
    <lineage>
        <taxon>Eukaryota</taxon>
        <taxon>Fungi</taxon>
        <taxon>Dikarya</taxon>
        <taxon>Basidiomycota</taxon>
        <taxon>Agaricomycotina</taxon>
        <taxon>Agaricomycetes</taxon>
        <taxon>Polyporales</taxon>
        <taxon>Sparassidaceae</taxon>
        <taxon>Sparassis</taxon>
    </lineage>
</organism>
<keyword evidence="3" id="KW-0813">Transport</keyword>
<dbReference type="InParanoid" id="A0A401H4Z9"/>
<evidence type="ECO:0000256" key="7">
    <source>
        <dbReference type="ARBA" id="ARBA00023034"/>
    </source>
</evidence>
<dbReference type="AlphaFoldDB" id="A0A401H4Z9"/>
<proteinExistence type="inferred from homology"/>
<dbReference type="EMBL" id="BFAD01000016">
    <property type="protein sequence ID" value="GBE89420.1"/>
    <property type="molecule type" value="Genomic_DNA"/>
</dbReference>
<keyword evidence="5" id="KW-0653">Protein transport</keyword>
<dbReference type="GO" id="GO:0005802">
    <property type="term" value="C:trans-Golgi network"/>
    <property type="evidence" value="ECO:0007669"/>
    <property type="project" value="TreeGrafter"/>
</dbReference>
<protein>
    <submittedName>
        <fullName evidence="10">Uncharacterized protein</fullName>
    </submittedName>
</protein>
<dbReference type="GO" id="GO:0006895">
    <property type="term" value="P:Golgi to endosome transport"/>
    <property type="evidence" value="ECO:0007669"/>
    <property type="project" value="TreeGrafter"/>
</dbReference>
<keyword evidence="7" id="KW-0333">Golgi apparatus</keyword>
<dbReference type="GO" id="GO:0034067">
    <property type="term" value="P:protein localization to Golgi apparatus"/>
    <property type="evidence" value="ECO:0007669"/>
    <property type="project" value="TreeGrafter"/>
</dbReference>
<dbReference type="GO" id="GO:0043001">
    <property type="term" value="P:Golgi to plasma membrane protein transport"/>
    <property type="evidence" value="ECO:0007669"/>
    <property type="project" value="TreeGrafter"/>
</dbReference>
<dbReference type="GeneID" id="38786337"/>
<dbReference type="STRING" id="139825.A0A401H4Z9"/>
<evidence type="ECO:0000256" key="9">
    <source>
        <dbReference type="SAM" id="Phobius"/>
    </source>
</evidence>
<evidence type="ECO:0000256" key="4">
    <source>
        <dbReference type="ARBA" id="ARBA00022692"/>
    </source>
</evidence>
<evidence type="ECO:0000256" key="8">
    <source>
        <dbReference type="ARBA" id="ARBA00023136"/>
    </source>
</evidence>
<gene>
    <name evidence="10" type="ORF">SCP_1600820</name>
</gene>
<comment type="subcellular location">
    <subcellularLocation>
        <location evidence="1">Golgi apparatus membrane</location>
        <topology evidence="1">Multi-pass membrane protein</topology>
    </subcellularLocation>
</comment>
<evidence type="ECO:0000256" key="2">
    <source>
        <dbReference type="ARBA" id="ARBA00008160"/>
    </source>
</evidence>
<dbReference type="GO" id="GO:0005829">
    <property type="term" value="C:cytosol"/>
    <property type="evidence" value="ECO:0007669"/>
    <property type="project" value="GOC"/>
</dbReference>
<dbReference type="PANTHER" id="PTHR12952">
    <property type="entry name" value="SYS1"/>
    <property type="match status" value="1"/>
</dbReference>
<keyword evidence="6 9" id="KW-1133">Transmembrane helix</keyword>
<accession>A0A401H4Z9</accession>
<feature type="transmembrane region" description="Helical" evidence="9">
    <location>
        <begin position="128"/>
        <end position="150"/>
    </location>
</feature>
<feature type="transmembrane region" description="Helical" evidence="9">
    <location>
        <begin position="183"/>
        <end position="201"/>
    </location>
</feature>
<evidence type="ECO:0000256" key="1">
    <source>
        <dbReference type="ARBA" id="ARBA00004653"/>
    </source>
</evidence>
<name>A0A401H4Z9_9APHY</name>
<dbReference type="InterPro" id="IPR019185">
    <property type="entry name" value="Integral_membrane_SYS1-rel"/>
</dbReference>
<keyword evidence="8 9" id="KW-0472">Membrane</keyword>
<comment type="similarity">
    <text evidence="2">Belongs to the SYS1 family.</text>
</comment>
<dbReference type="GO" id="GO:0000139">
    <property type="term" value="C:Golgi membrane"/>
    <property type="evidence" value="ECO:0007669"/>
    <property type="project" value="UniProtKB-SubCell"/>
</dbReference>
<dbReference type="RefSeq" id="XP_027620333.1">
    <property type="nucleotide sequence ID" value="XM_027764532.1"/>
</dbReference>
<feature type="transmembrane region" description="Helical" evidence="9">
    <location>
        <begin position="157"/>
        <end position="177"/>
    </location>
</feature>
<evidence type="ECO:0000256" key="6">
    <source>
        <dbReference type="ARBA" id="ARBA00022989"/>
    </source>
</evidence>
<dbReference type="PANTHER" id="PTHR12952:SF0">
    <property type="entry name" value="PROTEIN SYS1 HOMOLOG"/>
    <property type="match status" value="1"/>
</dbReference>
<dbReference type="Pfam" id="PF09801">
    <property type="entry name" value="SYS1"/>
    <property type="match status" value="2"/>
</dbReference>
<evidence type="ECO:0000313" key="10">
    <source>
        <dbReference type="EMBL" id="GBE89420.1"/>
    </source>
</evidence>
<evidence type="ECO:0000313" key="11">
    <source>
        <dbReference type="Proteomes" id="UP000287166"/>
    </source>
</evidence>
<dbReference type="Proteomes" id="UP000287166">
    <property type="component" value="Unassembled WGS sequence"/>
</dbReference>
<evidence type="ECO:0000256" key="3">
    <source>
        <dbReference type="ARBA" id="ARBA00022448"/>
    </source>
</evidence>
<comment type="caution">
    <text evidence="10">The sequence shown here is derived from an EMBL/GenBank/DDBJ whole genome shotgun (WGS) entry which is preliminary data.</text>
</comment>
<sequence>MATLLLLLLHDLHAIAYIAFVNVMAKTSGWDPVLLISQIVSMQSLHYLTLAVLVPPLLTIFAEPSALEYDGGAANVGMVMDWREMAGRLTARTGDDPWSTWNAVWSGGKQLGSTIPHMDDWDGRIDPARGWIIAVCWLVASAVDVYYLYALIRRPRLILDFSLTLIFNHLVLTTYYSKSLPTSLFFWAIMFSSAALMVITAEQLCVKREMAEGLAVAPSNEGEELEMGDLLRRD</sequence>
<evidence type="ECO:0000256" key="5">
    <source>
        <dbReference type="ARBA" id="ARBA00022927"/>
    </source>
</evidence>
<reference evidence="10 11" key="1">
    <citation type="journal article" date="2018" name="Sci. Rep.">
        <title>Genome sequence of the cauliflower mushroom Sparassis crispa (Hanabiratake) and its association with beneficial usage.</title>
        <authorList>
            <person name="Kiyama R."/>
            <person name="Furutani Y."/>
            <person name="Kawaguchi K."/>
            <person name="Nakanishi T."/>
        </authorList>
    </citation>
    <scope>NUCLEOTIDE SEQUENCE [LARGE SCALE GENOMIC DNA]</scope>
</reference>
<keyword evidence="11" id="KW-1185">Reference proteome</keyword>